<accession>A0A835TAB6</accession>
<dbReference type="AlphaFoldDB" id="A0A835TAB6"/>
<feature type="region of interest" description="Disordered" evidence="5">
    <location>
        <begin position="19"/>
        <end position="64"/>
    </location>
</feature>
<protein>
    <recommendedName>
        <fullName evidence="6">Ubiquitin-like protease family profile domain-containing protein</fullName>
    </recommendedName>
</protein>
<evidence type="ECO:0000256" key="1">
    <source>
        <dbReference type="ARBA" id="ARBA00005234"/>
    </source>
</evidence>
<feature type="region of interest" description="Disordered" evidence="5">
    <location>
        <begin position="626"/>
        <end position="690"/>
    </location>
</feature>
<feature type="compositionally biased region" description="Low complexity" evidence="5">
    <location>
        <begin position="626"/>
        <end position="644"/>
    </location>
</feature>
<dbReference type="PANTHER" id="PTHR12606">
    <property type="entry name" value="SENTRIN/SUMO-SPECIFIC PROTEASE"/>
    <property type="match status" value="1"/>
</dbReference>
<dbReference type="Pfam" id="PF02902">
    <property type="entry name" value="Peptidase_C48"/>
    <property type="match status" value="1"/>
</dbReference>
<feature type="compositionally biased region" description="Low complexity" evidence="5">
    <location>
        <begin position="349"/>
        <end position="362"/>
    </location>
</feature>
<evidence type="ECO:0000313" key="7">
    <source>
        <dbReference type="EMBL" id="KAG2441518.1"/>
    </source>
</evidence>
<feature type="compositionally biased region" description="Pro residues" evidence="5">
    <location>
        <begin position="153"/>
        <end position="162"/>
    </location>
</feature>
<comment type="caution">
    <text evidence="7">The sequence shown here is derived from an EMBL/GenBank/DDBJ whole genome shotgun (WGS) entry which is preliminary data.</text>
</comment>
<dbReference type="Gene3D" id="3.40.395.10">
    <property type="entry name" value="Adenoviral Proteinase, Chain A"/>
    <property type="match status" value="1"/>
</dbReference>
<gene>
    <name evidence="7" type="ORF">HXX76_003140</name>
</gene>
<dbReference type="GO" id="GO:0016926">
    <property type="term" value="P:protein desumoylation"/>
    <property type="evidence" value="ECO:0007669"/>
    <property type="project" value="TreeGrafter"/>
</dbReference>
<evidence type="ECO:0000256" key="2">
    <source>
        <dbReference type="ARBA" id="ARBA00022670"/>
    </source>
</evidence>
<comment type="similarity">
    <text evidence="1">Belongs to the peptidase C48 family.</text>
</comment>
<dbReference type="EMBL" id="JAEHOC010000005">
    <property type="protein sequence ID" value="KAG2441518.1"/>
    <property type="molecule type" value="Genomic_DNA"/>
</dbReference>
<feature type="compositionally biased region" description="Low complexity" evidence="5">
    <location>
        <begin position="172"/>
        <end position="181"/>
    </location>
</feature>
<evidence type="ECO:0000313" key="8">
    <source>
        <dbReference type="Proteomes" id="UP000650467"/>
    </source>
</evidence>
<evidence type="ECO:0000256" key="5">
    <source>
        <dbReference type="SAM" id="MobiDB-lite"/>
    </source>
</evidence>
<dbReference type="PANTHER" id="PTHR12606:SF1">
    <property type="entry name" value="UBIQUITIN-LIKE-SPECIFIC PROTEASE 1A"/>
    <property type="match status" value="1"/>
</dbReference>
<feature type="domain" description="Ubiquitin-like protease family profile" evidence="6">
    <location>
        <begin position="727"/>
        <end position="919"/>
    </location>
</feature>
<keyword evidence="4" id="KW-0788">Thiol protease</keyword>
<organism evidence="7 8">
    <name type="scientific">Chlamydomonas incerta</name>
    <dbReference type="NCBI Taxonomy" id="51695"/>
    <lineage>
        <taxon>Eukaryota</taxon>
        <taxon>Viridiplantae</taxon>
        <taxon>Chlorophyta</taxon>
        <taxon>core chlorophytes</taxon>
        <taxon>Chlorophyceae</taxon>
        <taxon>CS clade</taxon>
        <taxon>Chlamydomonadales</taxon>
        <taxon>Chlamydomonadaceae</taxon>
        <taxon>Chlamydomonas</taxon>
    </lineage>
</organism>
<feature type="region of interest" description="Disordered" evidence="5">
    <location>
        <begin position="144"/>
        <end position="235"/>
    </location>
</feature>
<keyword evidence="8" id="KW-1185">Reference proteome</keyword>
<name>A0A835TAB6_CHLIN</name>
<dbReference type="GO" id="GO:0016929">
    <property type="term" value="F:deSUMOylase activity"/>
    <property type="evidence" value="ECO:0007669"/>
    <property type="project" value="TreeGrafter"/>
</dbReference>
<dbReference type="OrthoDB" id="1939479at2759"/>
<dbReference type="Proteomes" id="UP000650467">
    <property type="component" value="Unassembled WGS sequence"/>
</dbReference>
<feature type="compositionally biased region" description="Acidic residues" evidence="5">
    <location>
        <begin position="645"/>
        <end position="684"/>
    </location>
</feature>
<dbReference type="InterPro" id="IPR038765">
    <property type="entry name" value="Papain-like_cys_pep_sf"/>
</dbReference>
<dbReference type="PROSITE" id="PS50600">
    <property type="entry name" value="ULP_PROTEASE"/>
    <property type="match status" value="1"/>
</dbReference>
<reference evidence="7" key="1">
    <citation type="journal article" date="2020" name="bioRxiv">
        <title>Comparative genomics of Chlamydomonas.</title>
        <authorList>
            <person name="Craig R.J."/>
            <person name="Hasan A.R."/>
            <person name="Ness R.W."/>
            <person name="Keightley P.D."/>
        </authorList>
    </citation>
    <scope>NUCLEOTIDE SEQUENCE</scope>
    <source>
        <strain evidence="7">SAG 7.73</strain>
    </source>
</reference>
<evidence type="ECO:0000259" key="6">
    <source>
        <dbReference type="PROSITE" id="PS50600"/>
    </source>
</evidence>
<keyword evidence="2" id="KW-0645">Protease</keyword>
<feature type="compositionally biased region" description="Low complexity" evidence="5">
    <location>
        <begin position="195"/>
        <end position="207"/>
    </location>
</feature>
<dbReference type="InterPro" id="IPR003653">
    <property type="entry name" value="Peptidase_C48_C"/>
</dbReference>
<feature type="compositionally biased region" description="Pro residues" evidence="5">
    <location>
        <begin position="182"/>
        <end position="194"/>
    </location>
</feature>
<evidence type="ECO:0000256" key="3">
    <source>
        <dbReference type="ARBA" id="ARBA00022801"/>
    </source>
</evidence>
<dbReference type="GO" id="GO:0005634">
    <property type="term" value="C:nucleus"/>
    <property type="evidence" value="ECO:0007669"/>
    <property type="project" value="TreeGrafter"/>
</dbReference>
<sequence>MNFLETIKGFLSPVFGRIPLSGKKRSRDEDEAEDMSRPETKKAQPFSHANLTEQAPAPQPEAPVAENDANATVSVAEFVAAASTGSGTAPAFGMSVIVQENWPLDKQRVEPHRRSALLQVQGLGAHPSPFAPVQPVSMLDRATHAGAGLQPGPQQPALPPRAQPGGSARPQAGSGPHAAPAVPGPRPAAAPALPPGLLSTPGGSSTPALAPGLGRGWGDAADTPGGPQPQRLAFDTPGTATQRLNHLSLSSPSPGPAAAAARVGAALPSRTPAASGSAPLYTPGLRPLLAGSAFEAGAAAAAAAAAGLAGSTSTMPPQQQPLPPPTEWRRSPGPAGLGQRPPLPMGGRSPAPSSAAAAAASPQPYTTTHQALALMAAAQAMQQTVSVLAGQMGFAGLAGGMHARQLALVAGTPLPQVPFARTFEAFGAELAAPGGDLVLGGGVARYLEQRQQQRLQQQQQREAGPAAAAVVREDGGYIGEDDESAATSRADVSSLTARLRQAAHRSSVLVHGPGSDGGAAAAAASVSAATATAAAQRARLSRTVEDGGAETLQMIGLKLGSHEKMVSQLRRTAQADTDRKVANIKAADEARRREQQRRLDAAAATAQEQQAAAAAAQAAAAAPARAAAAAPPTKRAPVARAPAPADEEEVLDLISSSDEEEEEAVEEEGEEEEGEEGEGEEGEGADQHNLLRPLTAAELDTWRLVMNKGLDPKQTLLTYAPNPATDIKLPRDKLQCLASATWLNDEVINLYMLLLQERDTRLRQLGGGAAANGAPGGYPRCHFFNSFFYNKLFQDENKYNYANVRRWTLPARLRNGMQASPDQSVLLLDRILLPVHQGVHWCTAELDMRARAVRYYDSLKGEDRELTRNLLQWVADESADKLKTRWDTSTWSVEFPKNIPTQRNGCDCGVFAIMFADRRGAGLGAWDFDQPDMELLRRRVLQRLIRLRVDLY</sequence>
<keyword evidence="3" id="KW-0378">Hydrolase</keyword>
<proteinExistence type="inferred from homology"/>
<dbReference type="GO" id="GO:0006508">
    <property type="term" value="P:proteolysis"/>
    <property type="evidence" value="ECO:0007669"/>
    <property type="project" value="UniProtKB-KW"/>
</dbReference>
<feature type="region of interest" description="Disordered" evidence="5">
    <location>
        <begin position="310"/>
        <end position="362"/>
    </location>
</feature>
<dbReference type="SUPFAM" id="SSF54001">
    <property type="entry name" value="Cysteine proteinases"/>
    <property type="match status" value="1"/>
</dbReference>
<evidence type="ECO:0000256" key="4">
    <source>
        <dbReference type="ARBA" id="ARBA00022807"/>
    </source>
</evidence>